<dbReference type="InterPro" id="IPR025048">
    <property type="entry name" value="DUF3987"/>
</dbReference>
<dbReference type="Pfam" id="PF13148">
    <property type="entry name" value="DUF3987"/>
    <property type="match status" value="1"/>
</dbReference>
<reference evidence="3 4" key="1">
    <citation type="submission" date="2019-09" db="EMBL/GenBank/DDBJ databases">
        <title>Genomes of Cryomorphaceae.</title>
        <authorList>
            <person name="Bowman J.P."/>
        </authorList>
    </citation>
    <scope>NUCLEOTIDE SEQUENCE [LARGE SCALE GENOMIC DNA]</scope>
    <source>
        <strain evidence="3 4">KCTC 52047</strain>
    </source>
</reference>
<organism evidence="3 4">
    <name type="scientific">Salibacter halophilus</name>
    <dbReference type="NCBI Taxonomy" id="1803916"/>
    <lineage>
        <taxon>Bacteria</taxon>
        <taxon>Pseudomonadati</taxon>
        <taxon>Bacteroidota</taxon>
        <taxon>Flavobacteriia</taxon>
        <taxon>Flavobacteriales</taxon>
        <taxon>Salibacteraceae</taxon>
        <taxon>Salibacter</taxon>
    </lineage>
</organism>
<feature type="region of interest" description="Disordered" evidence="1">
    <location>
        <begin position="413"/>
        <end position="434"/>
    </location>
</feature>
<accession>A0A6N6M6A4</accession>
<proteinExistence type="predicted"/>
<protein>
    <submittedName>
        <fullName evidence="3">DUF3987 domain-containing protein</fullName>
    </submittedName>
</protein>
<evidence type="ECO:0000256" key="1">
    <source>
        <dbReference type="SAM" id="MobiDB-lite"/>
    </source>
</evidence>
<evidence type="ECO:0000259" key="2">
    <source>
        <dbReference type="Pfam" id="PF08800"/>
    </source>
</evidence>
<gene>
    <name evidence="3" type="ORF">F3059_04080</name>
</gene>
<name>A0A6N6M6A4_9FLAO</name>
<dbReference type="Pfam" id="PF08800">
    <property type="entry name" value="BT4734-like_N"/>
    <property type="match status" value="1"/>
</dbReference>
<sequence>MATSTIFKHFTQKVEDKSLVLITKDIKGGVYEEQIHEIRKLLYSGDRENADLLKKKLPAFTPSGTFEGGRAADKLLRYSQFIILDLDKLSDQQLSEAFDKASSEPYTFCCFRSPSGQGLKILIEVDSEQEHHAEAFEQVATYYENALQLKLDRSGKDIPRLCFFSSDPECYRNLKHKKFHVELPGAEVEEPTIPPQPTPVNHHEQPEEVSTSFENCIQFTEQKMSYAEGNRNNFVYLLASNCNRAGIEEMEARELIGNRYDLSFKEIEAAVKSAYNHHSHEFAKFANASNGVNHARQQEEEDYLLQSPTIPDEVYQALPEILQEGASGFSDSRERDVFLTGALCILSGCLPNVTGIYAQRTVHPNLFSFIIAPAASGKGSLLSAKNLGDRIHEHMRTASEQRMKDYELELEDHKMEQKSRKKGEPATEPPEKPQYEVLYIPANTSNAKILWHLEENGGSGIICETEADTMGNIFKQEWGSYSDMLRKAFHHEKISCSRKTNNEYVEVKAPQLSVALSGTPSQVPNLINSAEDGLFSRFIFYAFKTQQIWRDVSPFGSQVNLTELFERLAKRVHDMHQFLQGSDTEVQLTREQWDQLNKTFGLWLKEVDRFISDEATSVVKRLGLICYRIAMIFTALRKFENGELTVKQECLDDDFQAALQLSNIYLKHSLLMFHNLPKQEDAEPFRGGDNKRKLFEMLPPTFKRAEAVELGKQLNLSARSVDYFLKKLQPDYVECPKTGHYQKVQ</sequence>
<dbReference type="OrthoDB" id="1522635at2"/>
<keyword evidence="4" id="KW-1185">Reference proteome</keyword>
<comment type="caution">
    <text evidence="3">The sequence shown here is derived from an EMBL/GenBank/DDBJ whole genome shotgun (WGS) entry which is preliminary data.</text>
</comment>
<dbReference type="RefSeq" id="WP_151166761.1">
    <property type="nucleotide sequence ID" value="NZ_WACR01000003.1"/>
</dbReference>
<dbReference type="Proteomes" id="UP000435357">
    <property type="component" value="Unassembled WGS sequence"/>
</dbReference>
<evidence type="ECO:0000313" key="4">
    <source>
        <dbReference type="Proteomes" id="UP000435357"/>
    </source>
</evidence>
<dbReference type="AlphaFoldDB" id="A0A6N6M6A4"/>
<feature type="domain" description="BT4734-like N-terminal" evidence="2">
    <location>
        <begin position="53"/>
        <end position="171"/>
    </location>
</feature>
<dbReference type="InterPro" id="IPR014907">
    <property type="entry name" value="BT4734-like_N"/>
</dbReference>
<evidence type="ECO:0000313" key="3">
    <source>
        <dbReference type="EMBL" id="KAB1065137.1"/>
    </source>
</evidence>
<dbReference type="EMBL" id="WACR01000003">
    <property type="protein sequence ID" value="KAB1065137.1"/>
    <property type="molecule type" value="Genomic_DNA"/>
</dbReference>